<dbReference type="KEGG" id="rher:EHE19_006750"/>
<dbReference type="PRINTS" id="PR00313">
    <property type="entry name" value="CABNDNGRPT"/>
</dbReference>
<evidence type="ECO:0000313" key="4">
    <source>
        <dbReference type="Proteomes" id="UP000306409"/>
    </source>
</evidence>
<organism evidence="3 4">
    <name type="scientific">Ruminiclostridium herbifermentans</name>
    <dbReference type="NCBI Taxonomy" id="2488810"/>
    <lineage>
        <taxon>Bacteria</taxon>
        <taxon>Bacillati</taxon>
        <taxon>Bacillota</taxon>
        <taxon>Clostridia</taxon>
        <taxon>Eubacteriales</taxon>
        <taxon>Oscillospiraceae</taxon>
        <taxon>Ruminiclostridium</taxon>
    </lineage>
</organism>
<evidence type="ECO:0000256" key="1">
    <source>
        <dbReference type="ARBA" id="ARBA00004613"/>
    </source>
</evidence>
<dbReference type="SUPFAM" id="SSF51120">
    <property type="entry name" value="beta-Roll"/>
    <property type="match status" value="1"/>
</dbReference>
<dbReference type="InterPro" id="IPR001343">
    <property type="entry name" value="Hemolysn_Ca-bd"/>
</dbReference>
<dbReference type="EMBL" id="CP061336">
    <property type="protein sequence ID" value="QNU68777.1"/>
    <property type="molecule type" value="Genomic_DNA"/>
</dbReference>
<sequence>MLLGGEGNDIIYGENGNDVIVGGAGNDTLEGGYGNDTYIFNLGDGQDKICEYDTASGNKDTSTLSNTQVEQLIQAMAGFTQDNGMSWSQAIQDKPQDVQDILSQFWVRQSE</sequence>
<dbReference type="Pfam" id="PF00353">
    <property type="entry name" value="HemolysinCabind"/>
    <property type="match status" value="1"/>
</dbReference>
<proteinExistence type="predicted"/>
<dbReference type="PANTHER" id="PTHR38340">
    <property type="entry name" value="S-LAYER PROTEIN"/>
    <property type="match status" value="1"/>
</dbReference>
<dbReference type="GO" id="GO:0005576">
    <property type="term" value="C:extracellular region"/>
    <property type="evidence" value="ECO:0007669"/>
    <property type="project" value="UniProtKB-SubCell"/>
</dbReference>
<dbReference type="PROSITE" id="PS00330">
    <property type="entry name" value="HEMOLYSIN_CALCIUM"/>
    <property type="match status" value="2"/>
</dbReference>
<dbReference type="InterPro" id="IPR011049">
    <property type="entry name" value="Serralysin-like_metalloprot_C"/>
</dbReference>
<name>A0A4U7JCS6_9FIRM</name>
<protein>
    <recommendedName>
        <fullName evidence="5">Haemolysin-type calcium binding-related domain-containing protein</fullName>
    </recommendedName>
</protein>
<dbReference type="OrthoDB" id="1814568at2"/>
<evidence type="ECO:0000313" key="3">
    <source>
        <dbReference type="EMBL" id="QNU68777.1"/>
    </source>
</evidence>
<reference evidence="3 4" key="1">
    <citation type="submission" date="2020-09" db="EMBL/GenBank/DDBJ databases">
        <title>Characterization and genome sequencing of Ruminiclostridium sp. nov. MA18.</title>
        <authorList>
            <person name="Rettenmaier R."/>
            <person name="Kowollik M.-L."/>
            <person name="Liebl W."/>
            <person name="Zverlov V."/>
        </authorList>
    </citation>
    <scope>NUCLEOTIDE SEQUENCE [LARGE SCALE GENOMIC DNA]</scope>
    <source>
        <strain evidence="3 4">MA18</strain>
    </source>
</reference>
<comment type="subcellular location">
    <subcellularLocation>
        <location evidence="1">Secreted</location>
    </subcellularLocation>
</comment>
<evidence type="ECO:0008006" key="5">
    <source>
        <dbReference type="Google" id="ProtNLM"/>
    </source>
</evidence>
<dbReference type="InterPro" id="IPR050557">
    <property type="entry name" value="RTX_toxin/Mannuronan_C5-epim"/>
</dbReference>
<dbReference type="PANTHER" id="PTHR38340:SF1">
    <property type="entry name" value="S-LAYER PROTEIN"/>
    <property type="match status" value="1"/>
</dbReference>
<dbReference type="Gene3D" id="2.150.10.10">
    <property type="entry name" value="Serralysin-like metalloprotease, C-terminal"/>
    <property type="match status" value="1"/>
</dbReference>
<evidence type="ECO:0000256" key="2">
    <source>
        <dbReference type="ARBA" id="ARBA00022525"/>
    </source>
</evidence>
<dbReference type="GO" id="GO:0005509">
    <property type="term" value="F:calcium ion binding"/>
    <property type="evidence" value="ECO:0007669"/>
    <property type="project" value="InterPro"/>
</dbReference>
<keyword evidence="2" id="KW-0964">Secreted</keyword>
<dbReference type="AlphaFoldDB" id="A0A4U7JCS6"/>
<dbReference type="InterPro" id="IPR018511">
    <property type="entry name" value="Hemolysin-typ_Ca-bd_CS"/>
</dbReference>
<gene>
    <name evidence="3" type="ORF">EHE19_006750</name>
</gene>
<accession>A0A4U7JCS6</accession>
<keyword evidence="4" id="KW-1185">Reference proteome</keyword>
<dbReference type="Proteomes" id="UP000306409">
    <property type="component" value="Chromosome"/>
</dbReference>